<dbReference type="Proteomes" id="UP000199473">
    <property type="component" value="Unassembled WGS sequence"/>
</dbReference>
<dbReference type="STRING" id="1123062.SAMN02745775_103222"/>
<gene>
    <name evidence="1" type="ORF">SAMN02745775_103222</name>
</gene>
<sequence length="293" mass="29484">MPSLSLRMALPLAGAAALLLAAIQPISAQLLAVPTGPVLPDAQRGAWFAGDCADPRGMLVVTARSVARVDAEAPARLFRLAATRAADGWTIGTATGAEAPRIMLRPAGEGLETAEPDPKTRDDRLPGTATLAAWRRCAAPPPVLAALHGEGAAFLAIVEHLEAGCASGTPGVCAQAIVAQADVSGDGLLTTAEIARLARGAAWLGAVQEGGTQDVIAAAVGAGAVAGILAGRVLLESLDYDGDGRLSAAELAQDRAAFAAAPGSTAGRPLRVEGLTEGAGMLRGLFEGLMNLR</sequence>
<accession>A0A1I4A8F3</accession>
<dbReference type="AlphaFoldDB" id="A0A1I4A8F3"/>
<proteinExistence type="predicted"/>
<name>A0A1I4A8F3_9PROT</name>
<dbReference type="PROSITE" id="PS00018">
    <property type="entry name" value="EF_HAND_1"/>
    <property type="match status" value="2"/>
</dbReference>
<dbReference type="InterPro" id="IPR018247">
    <property type="entry name" value="EF_Hand_1_Ca_BS"/>
</dbReference>
<protein>
    <recommendedName>
        <fullName evidence="3">EF hand</fullName>
    </recommendedName>
</protein>
<dbReference type="EMBL" id="FOSQ01000003">
    <property type="protein sequence ID" value="SFK52594.1"/>
    <property type="molecule type" value="Genomic_DNA"/>
</dbReference>
<organism evidence="1 2">
    <name type="scientific">Falsiroseomonas stagni DSM 19981</name>
    <dbReference type="NCBI Taxonomy" id="1123062"/>
    <lineage>
        <taxon>Bacteria</taxon>
        <taxon>Pseudomonadati</taxon>
        <taxon>Pseudomonadota</taxon>
        <taxon>Alphaproteobacteria</taxon>
        <taxon>Acetobacterales</taxon>
        <taxon>Roseomonadaceae</taxon>
        <taxon>Falsiroseomonas</taxon>
    </lineage>
</organism>
<evidence type="ECO:0000313" key="1">
    <source>
        <dbReference type="EMBL" id="SFK52594.1"/>
    </source>
</evidence>
<evidence type="ECO:0008006" key="3">
    <source>
        <dbReference type="Google" id="ProtNLM"/>
    </source>
</evidence>
<keyword evidence="2" id="KW-1185">Reference proteome</keyword>
<evidence type="ECO:0000313" key="2">
    <source>
        <dbReference type="Proteomes" id="UP000199473"/>
    </source>
</evidence>
<reference evidence="1 2" key="1">
    <citation type="submission" date="2016-10" db="EMBL/GenBank/DDBJ databases">
        <authorList>
            <person name="de Groot N.N."/>
        </authorList>
    </citation>
    <scope>NUCLEOTIDE SEQUENCE [LARGE SCALE GENOMIC DNA]</scope>
    <source>
        <strain evidence="1 2">DSM 19981</strain>
    </source>
</reference>